<dbReference type="EMBL" id="KQ460940">
    <property type="protein sequence ID" value="KPJ10637.1"/>
    <property type="molecule type" value="Genomic_DNA"/>
</dbReference>
<proteinExistence type="predicted"/>
<accession>A0A0N1ICP4</accession>
<dbReference type="AlphaFoldDB" id="A0A0N1ICP4"/>
<sequence>MRSLVEVFERRDLQEYMRQVGSRAAAEEALACGCGLCARDCNAAATQSALGRATPPHLLESVMATARTDRSFV</sequence>
<protein>
    <submittedName>
        <fullName evidence="1">Uncharacterized protein</fullName>
    </submittedName>
</protein>
<evidence type="ECO:0000313" key="2">
    <source>
        <dbReference type="Proteomes" id="UP000053240"/>
    </source>
</evidence>
<dbReference type="InParanoid" id="A0A0N1ICP4"/>
<name>A0A0N1ICP4_PAPMA</name>
<evidence type="ECO:0000313" key="1">
    <source>
        <dbReference type="EMBL" id="KPJ10637.1"/>
    </source>
</evidence>
<reference evidence="1 2" key="1">
    <citation type="journal article" date="2015" name="Nat. Commun.">
        <title>Outbred genome sequencing and CRISPR/Cas9 gene editing in butterflies.</title>
        <authorList>
            <person name="Li X."/>
            <person name="Fan D."/>
            <person name="Zhang W."/>
            <person name="Liu G."/>
            <person name="Zhang L."/>
            <person name="Zhao L."/>
            <person name="Fang X."/>
            <person name="Chen L."/>
            <person name="Dong Y."/>
            <person name="Chen Y."/>
            <person name="Ding Y."/>
            <person name="Zhao R."/>
            <person name="Feng M."/>
            <person name="Zhu Y."/>
            <person name="Feng Y."/>
            <person name="Jiang X."/>
            <person name="Zhu D."/>
            <person name="Xiang H."/>
            <person name="Feng X."/>
            <person name="Li S."/>
            <person name="Wang J."/>
            <person name="Zhang G."/>
            <person name="Kronforst M.R."/>
            <person name="Wang W."/>
        </authorList>
    </citation>
    <scope>NUCLEOTIDE SEQUENCE [LARGE SCALE GENOMIC DNA]</scope>
    <source>
        <strain evidence="1">Ya'a_city_454_Pm</strain>
        <tissue evidence="1">Whole body</tissue>
    </source>
</reference>
<gene>
    <name evidence="1" type="ORF">RR48_04582</name>
</gene>
<dbReference type="Proteomes" id="UP000053240">
    <property type="component" value="Unassembled WGS sequence"/>
</dbReference>
<organism evidence="1 2">
    <name type="scientific">Papilio machaon</name>
    <name type="common">Old World swallowtail butterfly</name>
    <dbReference type="NCBI Taxonomy" id="76193"/>
    <lineage>
        <taxon>Eukaryota</taxon>
        <taxon>Metazoa</taxon>
        <taxon>Ecdysozoa</taxon>
        <taxon>Arthropoda</taxon>
        <taxon>Hexapoda</taxon>
        <taxon>Insecta</taxon>
        <taxon>Pterygota</taxon>
        <taxon>Neoptera</taxon>
        <taxon>Endopterygota</taxon>
        <taxon>Lepidoptera</taxon>
        <taxon>Glossata</taxon>
        <taxon>Ditrysia</taxon>
        <taxon>Papilionoidea</taxon>
        <taxon>Papilionidae</taxon>
        <taxon>Papilioninae</taxon>
        <taxon>Papilio</taxon>
    </lineage>
</organism>
<keyword evidence="2" id="KW-1185">Reference proteome</keyword>